<dbReference type="Proteomes" id="UP000308196">
    <property type="component" value="Chromosome"/>
</dbReference>
<dbReference type="InterPro" id="IPR020503">
    <property type="entry name" value="Uncharacterised_Rv2561"/>
</dbReference>
<organism evidence="1 2">
    <name type="scientific">Sphingobacterium thalpophilum</name>
    <dbReference type="NCBI Taxonomy" id="259"/>
    <lineage>
        <taxon>Bacteria</taxon>
        <taxon>Pseudomonadati</taxon>
        <taxon>Bacteroidota</taxon>
        <taxon>Sphingobacteriia</taxon>
        <taxon>Sphingobacteriales</taxon>
        <taxon>Sphingobacteriaceae</taxon>
        <taxon>Sphingobacterium</taxon>
    </lineage>
</organism>
<proteinExistence type="predicted"/>
<evidence type="ECO:0000313" key="1">
    <source>
        <dbReference type="EMBL" id="VTR41118.1"/>
    </source>
</evidence>
<name>A0A4V6KR20_9SPHI</name>
<gene>
    <name evidence="1" type="ORF">NCTC11429_02462</name>
</gene>
<dbReference type="GeneID" id="78463175"/>
<evidence type="ECO:0000313" key="2">
    <source>
        <dbReference type="Proteomes" id="UP000308196"/>
    </source>
</evidence>
<dbReference type="STRING" id="1123265.GCA_000686625_03839"/>
<sequence length="210" mass="24433">MTKDLKKNEEHLGMIFIPDISGFTKYVHGIDVKLRKEIISELLSTILNTNILNLKVSEIEGDAILFYRYGALPTFKDLMNQYEIMLITFKRKLRELTQGRPSLIPELSLKLLVDYGTITEYKQFGFSKLGMAIVVAHKLLRNNIPSQNYILVTKEFLHQFQNQKANEIILPEWVTQRTTEVDGSLFTYFLYDTEILKGNVLQERKKENPD</sequence>
<dbReference type="EMBL" id="LR590484">
    <property type="protein sequence ID" value="VTR41118.1"/>
    <property type="molecule type" value="Genomic_DNA"/>
</dbReference>
<dbReference type="Pfam" id="PF10851">
    <property type="entry name" value="DUF2652"/>
    <property type="match status" value="1"/>
</dbReference>
<accession>A0A4V6KR20</accession>
<dbReference type="RefSeq" id="WP_051607020.1">
    <property type="nucleotide sequence ID" value="NZ_LR590484.1"/>
</dbReference>
<protein>
    <submittedName>
        <fullName evidence="1">Protein of uncharacterized function (DUF2652)</fullName>
    </submittedName>
</protein>
<dbReference type="KEGG" id="stha:NCTC11429_02462"/>
<reference evidence="1 2" key="1">
    <citation type="submission" date="2019-05" db="EMBL/GenBank/DDBJ databases">
        <authorList>
            <consortium name="Pathogen Informatics"/>
        </authorList>
    </citation>
    <scope>NUCLEOTIDE SEQUENCE [LARGE SCALE GENOMIC DNA]</scope>
    <source>
        <strain evidence="1 2">NCTC11429</strain>
    </source>
</reference>
<dbReference type="AlphaFoldDB" id="A0A4V6KR20"/>